<keyword evidence="3" id="KW-1185">Reference proteome</keyword>
<organism evidence="2 3">
    <name type="scientific">Vibrio penaeicida</name>
    <dbReference type="NCBI Taxonomy" id="104609"/>
    <lineage>
        <taxon>Bacteria</taxon>
        <taxon>Pseudomonadati</taxon>
        <taxon>Pseudomonadota</taxon>
        <taxon>Gammaproteobacteria</taxon>
        <taxon>Vibrionales</taxon>
        <taxon>Vibrionaceae</taxon>
        <taxon>Vibrio</taxon>
    </lineage>
</organism>
<feature type="signal peptide" evidence="1">
    <location>
        <begin position="1"/>
        <end position="23"/>
    </location>
</feature>
<dbReference type="InterPro" id="IPR023346">
    <property type="entry name" value="Lysozyme-like_dom_sf"/>
</dbReference>
<accession>A0AAV5NKB2</accession>
<name>A0AAV5NKB2_9VIBR</name>
<keyword evidence="1" id="KW-0732">Signal</keyword>
<feature type="chain" id="PRO_5043630048" description="Transglycosylase SLT domain-containing protein" evidence="1">
    <location>
        <begin position="24"/>
        <end position="270"/>
    </location>
</feature>
<evidence type="ECO:0008006" key="4">
    <source>
        <dbReference type="Google" id="ProtNLM"/>
    </source>
</evidence>
<protein>
    <recommendedName>
        <fullName evidence="4">Transglycosylase SLT domain-containing protein</fullName>
    </recommendedName>
</protein>
<evidence type="ECO:0000313" key="3">
    <source>
        <dbReference type="Proteomes" id="UP001156690"/>
    </source>
</evidence>
<dbReference type="SUPFAM" id="SSF53955">
    <property type="entry name" value="Lysozyme-like"/>
    <property type="match status" value="1"/>
</dbReference>
<reference evidence="3" key="1">
    <citation type="journal article" date="2019" name="Int. J. Syst. Evol. Microbiol.">
        <title>The Global Catalogue of Microorganisms (GCM) 10K type strain sequencing project: providing services to taxonomists for standard genome sequencing and annotation.</title>
        <authorList>
            <consortium name="The Broad Institute Genomics Platform"/>
            <consortium name="The Broad Institute Genome Sequencing Center for Infectious Disease"/>
            <person name="Wu L."/>
            <person name="Ma J."/>
        </authorList>
    </citation>
    <scope>NUCLEOTIDE SEQUENCE [LARGE SCALE GENOMIC DNA]</scope>
    <source>
        <strain evidence="3">NBRC 15640</strain>
    </source>
</reference>
<sequence length="270" mass="30508">MANVRLVHLTAMLCGLISFGALSSPSNAPIEDPKKQRMLSGLSSSDWIEMSQKTGIPIEVLYGLALRESGNYDRKTKSFTPTPNALAIGKDVKVGQKKHVGLFRLNDNEKVQKLESLIDDGHTNLGIGLFQISYRYNRWRADKPVDLYDPKINSEAAAGVLLDCKKRFKTLKGTLSCYRRGKVNDKGLLYSQQVMELSHKYGRKFASWVTGKPSRFSFTPSKRPVKKSTVAMNYRSLDKELSSLDLLKKHYQQYDSPVMKEKRTISIIKN</sequence>
<comment type="caution">
    <text evidence="2">The sequence shown here is derived from an EMBL/GenBank/DDBJ whole genome shotgun (WGS) entry which is preliminary data.</text>
</comment>
<dbReference type="Gene3D" id="1.10.530.10">
    <property type="match status" value="1"/>
</dbReference>
<gene>
    <name evidence="2" type="ORF">GCM10007932_04210</name>
</gene>
<proteinExistence type="predicted"/>
<dbReference type="RefSeq" id="WP_126607406.1">
    <property type="nucleotide sequence ID" value="NZ_AP025146.1"/>
</dbReference>
<evidence type="ECO:0000313" key="2">
    <source>
        <dbReference type="EMBL" id="GLQ71061.1"/>
    </source>
</evidence>
<dbReference type="AlphaFoldDB" id="A0AAV5NKB2"/>
<dbReference type="EMBL" id="BSNX01000003">
    <property type="protein sequence ID" value="GLQ71061.1"/>
    <property type="molecule type" value="Genomic_DNA"/>
</dbReference>
<evidence type="ECO:0000256" key="1">
    <source>
        <dbReference type="SAM" id="SignalP"/>
    </source>
</evidence>
<dbReference type="Proteomes" id="UP001156690">
    <property type="component" value="Unassembled WGS sequence"/>
</dbReference>